<evidence type="ECO:0000256" key="1">
    <source>
        <dbReference type="ARBA" id="ARBA00004141"/>
    </source>
</evidence>
<feature type="transmembrane region" description="Helical" evidence="4">
    <location>
        <begin position="95"/>
        <end position="115"/>
    </location>
</feature>
<dbReference type="GO" id="GO:0022857">
    <property type="term" value="F:transmembrane transporter activity"/>
    <property type="evidence" value="ECO:0007669"/>
    <property type="project" value="InterPro"/>
</dbReference>
<feature type="transmembrane region" description="Helical" evidence="4">
    <location>
        <begin position="292"/>
        <end position="310"/>
    </location>
</feature>
<evidence type="ECO:0000313" key="7">
    <source>
        <dbReference type="Proteomes" id="UP000799444"/>
    </source>
</evidence>
<feature type="transmembrane region" description="Helical" evidence="4">
    <location>
        <begin position="412"/>
        <end position="433"/>
    </location>
</feature>
<organism evidence="6 7">
    <name type="scientific">Polyplosphaeria fusca</name>
    <dbReference type="NCBI Taxonomy" id="682080"/>
    <lineage>
        <taxon>Eukaryota</taxon>
        <taxon>Fungi</taxon>
        <taxon>Dikarya</taxon>
        <taxon>Ascomycota</taxon>
        <taxon>Pezizomycotina</taxon>
        <taxon>Dothideomycetes</taxon>
        <taxon>Pleosporomycetidae</taxon>
        <taxon>Pleosporales</taxon>
        <taxon>Tetraplosphaeriaceae</taxon>
        <taxon>Polyplosphaeria</taxon>
    </lineage>
</organism>
<comment type="caution">
    <text evidence="6">The sequence shown here is derived from an EMBL/GenBank/DDBJ whole genome shotgun (WGS) entry which is preliminary data.</text>
</comment>
<keyword evidence="4" id="KW-0812">Transmembrane</keyword>
<dbReference type="AlphaFoldDB" id="A0A9P4V1T1"/>
<keyword evidence="4" id="KW-0472">Membrane</keyword>
<feature type="transmembrane region" description="Helical" evidence="4">
    <location>
        <begin position="255"/>
        <end position="277"/>
    </location>
</feature>
<dbReference type="Pfam" id="PF07690">
    <property type="entry name" value="MFS_1"/>
    <property type="match status" value="1"/>
</dbReference>
<evidence type="ECO:0000256" key="3">
    <source>
        <dbReference type="SAM" id="MobiDB-lite"/>
    </source>
</evidence>
<feature type="transmembrane region" description="Helical" evidence="4">
    <location>
        <begin position="147"/>
        <end position="174"/>
    </location>
</feature>
<feature type="transmembrane region" description="Helical" evidence="4">
    <location>
        <begin position="317"/>
        <end position="341"/>
    </location>
</feature>
<keyword evidence="7" id="KW-1185">Reference proteome</keyword>
<keyword evidence="4" id="KW-1133">Transmembrane helix</keyword>
<reference evidence="6" key="1">
    <citation type="journal article" date="2020" name="Stud. Mycol.">
        <title>101 Dothideomycetes genomes: a test case for predicting lifestyles and emergence of pathogens.</title>
        <authorList>
            <person name="Haridas S."/>
            <person name="Albert R."/>
            <person name="Binder M."/>
            <person name="Bloem J."/>
            <person name="Labutti K."/>
            <person name="Salamov A."/>
            <person name="Andreopoulos B."/>
            <person name="Baker S."/>
            <person name="Barry K."/>
            <person name="Bills G."/>
            <person name="Bluhm B."/>
            <person name="Cannon C."/>
            <person name="Castanera R."/>
            <person name="Culley D."/>
            <person name="Daum C."/>
            <person name="Ezra D."/>
            <person name="Gonzalez J."/>
            <person name="Henrissat B."/>
            <person name="Kuo A."/>
            <person name="Liang C."/>
            <person name="Lipzen A."/>
            <person name="Lutzoni F."/>
            <person name="Magnuson J."/>
            <person name="Mondo S."/>
            <person name="Nolan M."/>
            <person name="Ohm R."/>
            <person name="Pangilinan J."/>
            <person name="Park H.-J."/>
            <person name="Ramirez L."/>
            <person name="Alfaro M."/>
            <person name="Sun H."/>
            <person name="Tritt A."/>
            <person name="Yoshinaga Y."/>
            <person name="Zwiers L.-H."/>
            <person name="Turgeon B."/>
            <person name="Goodwin S."/>
            <person name="Spatafora J."/>
            <person name="Crous P."/>
            <person name="Grigoriev I."/>
        </authorList>
    </citation>
    <scope>NUCLEOTIDE SEQUENCE</scope>
    <source>
        <strain evidence="6">CBS 125425</strain>
    </source>
</reference>
<feature type="region of interest" description="Disordered" evidence="3">
    <location>
        <begin position="1"/>
        <end position="46"/>
    </location>
</feature>
<feature type="transmembrane region" description="Helical" evidence="4">
    <location>
        <begin position="347"/>
        <end position="370"/>
    </location>
</feature>
<feature type="transmembrane region" description="Helical" evidence="4">
    <location>
        <begin position="181"/>
        <end position="202"/>
    </location>
</feature>
<sequence length="444" mass="47697">MDESLPANGKGDTLSVGAKDQTNEKLQKAEAQPFKTSTNSPSVSAPTPSHGDSLAWLQVIGSFFLWFNTWGLVNAFGVYQTYYQIDLLSSSTPSAISWIGSLQVFLLMFGGFLIGPIYDRGYARALLAVGSFFLVFGQMMLSLCDQYWQVILAQGLVQGIGCGLLFLPAVAILSTWFTTRLVTASGISAAGSGLGGVIYPIVFYRLEPRIGFGWATRVIGFIALATLTFSVSVMKAKSLPPAARQFFDLGALRNVLFNLTNLGTFFLFTGLYIPLFYLELYAIQSNFVDERLGFYLLPILNVGSVFGRVIPNYVADFVGALNTAIICGLITATISFCLIAVHNSAGAIAIAIFYGFFSGAIASLSPMLVVHATPERRKIGTWLGMGFAAVAIGLLIGNPISGAILRSSSFKYAWLFSGLCLTVGSGFLVAARIQKGGMHIIIKV</sequence>
<feature type="transmembrane region" description="Helical" evidence="4">
    <location>
        <begin position="382"/>
        <end position="400"/>
    </location>
</feature>
<evidence type="ECO:0000256" key="4">
    <source>
        <dbReference type="SAM" id="Phobius"/>
    </source>
</evidence>
<dbReference type="OrthoDB" id="6509908at2759"/>
<proteinExistence type="inferred from homology"/>
<dbReference type="PANTHER" id="PTHR11360:SF234">
    <property type="entry name" value="MFS-TYPE TRANSPORTER DBAD-RELATED"/>
    <property type="match status" value="1"/>
</dbReference>
<comment type="similarity">
    <text evidence="2">Belongs to the major facilitator superfamily. Monocarboxylate porter (TC 2.A.1.13) family.</text>
</comment>
<dbReference type="EMBL" id="ML996122">
    <property type="protein sequence ID" value="KAF2736692.1"/>
    <property type="molecule type" value="Genomic_DNA"/>
</dbReference>
<evidence type="ECO:0000259" key="5">
    <source>
        <dbReference type="PROSITE" id="PS50850"/>
    </source>
</evidence>
<dbReference type="InterPro" id="IPR011701">
    <property type="entry name" value="MFS"/>
</dbReference>
<accession>A0A9P4V1T1</accession>
<dbReference type="PANTHER" id="PTHR11360">
    <property type="entry name" value="MONOCARBOXYLATE TRANSPORTER"/>
    <property type="match status" value="1"/>
</dbReference>
<comment type="subcellular location">
    <subcellularLocation>
        <location evidence="1">Membrane</location>
        <topology evidence="1">Multi-pass membrane protein</topology>
    </subcellularLocation>
</comment>
<dbReference type="GO" id="GO:0016020">
    <property type="term" value="C:membrane"/>
    <property type="evidence" value="ECO:0007669"/>
    <property type="project" value="UniProtKB-SubCell"/>
</dbReference>
<evidence type="ECO:0000256" key="2">
    <source>
        <dbReference type="ARBA" id="ARBA00006727"/>
    </source>
</evidence>
<feature type="transmembrane region" description="Helical" evidence="4">
    <location>
        <begin position="214"/>
        <end position="234"/>
    </location>
</feature>
<name>A0A9P4V1T1_9PLEO</name>
<feature type="compositionally biased region" description="Polar residues" evidence="3">
    <location>
        <begin position="34"/>
        <end position="46"/>
    </location>
</feature>
<feature type="transmembrane region" description="Helical" evidence="4">
    <location>
        <begin position="122"/>
        <end position="141"/>
    </location>
</feature>
<evidence type="ECO:0000313" key="6">
    <source>
        <dbReference type="EMBL" id="KAF2736692.1"/>
    </source>
</evidence>
<dbReference type="PROSITE" id="PS50850">
    <property type="entry name" value="MFS"/>
    <property type="match status" value="1"/>
</dbReference>
<dbReference type="SUPFAM" id="SSF103473">
    <property type="entry name" value="MFS general substrate transporter"/>
    <property type="match status" value="1"/>
</dbReference>
<protein>
    <submittedName>
        <fullName evidence="6">MFS monocarboxylate transporter</fullName>
    </submittedName>
</protein>
<feature type="transmembrane region" description="Helical" evidence="4">
    <location>
        <begin position="63"/>
        <end position="83"/>
    </location>
</feature>
<dbReference type="InterPro" id="IPR020846">
    <property type="entry name" value="MFS_dom"/>
</dbReference>
<dbReference type="InterPro" id="IPR036259">
    <property type="entry name" value="MFS_trans_sf"/>
</dbReference>
<dbReference type="Gene3D" id="1.20.1250.20">
    <property type="entry name" value="MFS general substrate transporter like domains"/>
    <property type="match status" value="2"/>
</dbReference>
<dbReference type="InterPro" id="IPR050327">
    <property type="entry name" value="Proton-linked_MCT"/>
</dbReference>
<feature type="domain" description="Major facilitator superfamily (MFS) profile" evidence="5">
    <location>
        <begin position="54"/>
        <end position="436"/>
    </location>
</feature>
<gene>
    <name evidence="6" type="ORF">EJ04DRAFT_510808</name>
</gene>
<dbReference type="Proteomes" id="UP000799444">
    <property type="component" value="Unassembled WGS sequence"/>
</dbReference>